<sequence>MERCPNCGYVSDKYVEYDLFLVAIDLLIGRLEAYRHIVHNISSLSFRKLLCMSMLLNAFVSWLSEQPKNENNLANLSISFSSDLLIHIVSVLC</sequence>
<evidence type="ECO:0000256" key="2">
    <source>
        <dbReference type="ARBA" id="ARBA00009187"/>
    </source>
</evidence>
<dbReference type="GO" id="GO:0032366">
    <property type="term" value="P:intracellular sterol transport"/>
    <property type="evidence" value="ECO:0007669"/>
    <property type="project" value="UniProtKB-UniRule"/>
</dbReference>
<reference evidence="11 12" key="1">
    <citation type="submission" date="2019-03" db="EMBL/GenBank/DDBJ databases">
        <title>An improved genome assembly of the fluke Schistosoma japonicum.</title>
        <authorList>
            <person name="Hu W."/>
            <person name="Luo F."/>
            <person name="Yin M."/>
            <person name="Mo X."/>
            <person name="Sun C."/>
            <person name="Wu Q."/>
            <person name="Zhu B."/>
            <person name="Xiang M."/>
            <person name="Wang J."/>
            <person name="Wang Y."/>
            <person name="Zhang T."/>
            <person name="Xu B."/>
            <person name="Zheng H."/>
            <person name="Feng Z."/>
        </authorList>
    </citation>
    <scope>NUCLEOTIDE SEQUENCE [LARGE SCALE GENOMIC DNA]</scope>
    <source>
        <strain evidence="11">HuSjv2</strain>
        <tissue evidence="11">Worms</tissue>
    </source>
</reference>
<comment type="caution">
    <text evidence="11">The sequence shown here is derived from an EMBL/GenBank/DDBJ whole genome shotgun (WGS) entry which is preliminary data.</text>
</comment>
<evidence type="ECO:0000256" key="5">
    <source>
        <dbReference type="ARBA" id="ARBA00022824"/>
    </source>
</evidence>
<keyword evidence="12" id="KW-1185">Reference proteome</keyword>
<dbReference type="GO" id="GO:0016125">
    <property type="term" value="P:sterol metabolic process"/>
    <property type="evidence" value="ECO:0007669"/>
    <property type="project" value="UniProtKB-UniRule"/>
</dbReference>
<evidence type="ECO:0000256" key="9">
    <source>
        <dbReference type="ARBA" id="ARBA00023136"/>
    </source>
</evidence>
<gene>
    <name evidence="11" type="ORF">EWB00_002563</name>
</gene>
<keyword evidence="7 10" id="KW-0445">Lipid transport</keyword>
<keyword evidence="9" id="KW-0472">Membrane</keyword>
<evidence type="ECO:0000313" key="12">
    <source>
        <dbReference type="Proteomes" id="UP000311919"/>
    </source>
</evidence>
<evidence type="ECO:0000256" key="1">
    <source>
        <dbReference type="ARBA" id="ARBA00004477"/>
    </source>
</evidence>
<dbReference type="InterPro" id="IPR007290">
    <property type="entry name" value="Arv1"/>
</dbReference>
<dbReference type="PANTHER" id="PTHR14467">
    <property type="entry name" value="ARV1"/>
    <property type="match status" value="1"/>
</dbReference>
<evidence type="ECO:0000256" key="7">
    <source>
        <dbReference type="ARBA" id="ARBA00023055"/>
    </source>
</evidence>
<keyword evidence="5 10" id="KW-0256">Endoplasmic reticulum</keyword>
<evidence type="ECO:0000256" key="4">
    <source>
        <dbReference type="ARBA" id="ARBA00022692"/>
    </source>
</evidence>
<dbReference type="PANTHER" id="PTHR14467:SF0">
    <property type="entry name" value="PROTEIN ARV1"/>
    <property type="match status" value="1"/>
</dbReference>
<evidence type="ECO:0000256" key="8">
    <source>
        <dbReference type="ARBA" id="ARBA00023098"/>
    </source>
</evidence>
<comment type="function">
    <text evidence="10">Mediator of sterol homeostasis involved in sterol uptake, trafficking and distribution into membranes.</text>
</comment>
<accession>A0A4Z2DCU0</accession>
<evidence type="ECO:0000256" key="10">
    <source>
        <dbReference type="RuleBase" id="RU368065"/>
    </source>
</evidence>
<comment type="subcellular location">
    <subcellularLocation>
        <location evidence="1 10">Endoplasmic reticulum membrane</location>
        <topology evidence="1 10">Multi-pass membrane protein</topology>
    </subcellularLocation>
</comment>
<keyword evidence="3 10" id="KW-0813">Transport</keyword>
<organism evidence="11 12">
    <name type="scientific">Schistosoma japonicum</name>
    <name type="common">Blood fluke</name>
    <dbReference type="NCBI Taxonomy" id="6182"/>
    <lineage>
        <taxon>Eukaryota</taxon>
        <taxon>Metazoa</taxon>
        <taxon>Spiralia</taxon>
        <taxon>Lophotrochozoa</taxon>
        <taxon>Platyhelminthes</taxon>
        <taxon>Trematoda</taxon>
        <taxon>Digenea</taxon>
        <taxon>Strigeidida</taxon>
        <taxon>Schistosomatoidea</taxon>
        <taxon>Schistosomatidae</taxon>
        <taxon>Schistosoma</taxon>
    </lineage>
</organism>
<evidence type="ECO:0000256" key="3">
    <source>
        <dbReference type="ARBA" id="ARBA00022448"/>
    </source>
</evidence>
<dbReference type="AlphaFoldDB" id="A0A4Z2DCU0"/>
<feature type="non-terminal residue" evidence="11">
    <location>
        <position position="93"/>
    </location>
</feature>
<dbReference type="GO" id="GO:0006665">
    <property type="term" value="P:sphingolipid metabolic process"/>
    <property type="evidence" value="ECO:0007669"/>
    <property type="project" value="TreeGrafter"/>
</dbReference>
<keyword evidence="8 10" id="KW-0443">Lipid metabolism</keyword>
<dbReference type="STRING" id="6182.A0A4Z2DCU0"/>
<name>A0A4Z2DCU0_SCHJA</name>
<dbReference type="GO" id="GO:0032541">
    <property type="term" value="C:cortical endoplasmic reticulum"/>
    <property type="evidence" value="ECO:0007669"/>
    <property type="project" value="TreeGrafter"/>
</dbReference>
<evidence type="ECO:0000256" key="6">
    <source>
        <dbReference type="ARBA" id="ARBA00022989"/>
    </source>
</evidence>
<dbReference type="GO" id="GO:0005789">
    <property type="term" value="C:endoplasmic reticulum membrane"/>
    <property type="evidence" value="ECO:0007669"/>
    <property type="project" value="UniProtKB-SubCell"/>
</dbReference>
<comment type="similarity">
    <text evidence="2 10">Belongs to the ARV1 family.</text>
</comment>
<dbReference type="Proteomes" id="UP000311919">
    <property type="component" value="Unassembled WGS sequence"/>
</dbReference>
<keyword evidence="6" id="KW-1133">Transmembrane helix</keyword>
<dbReference type="OrthoDB" id="2192830at2759"/>
<dbReference type="EMBL" id="SKCS01000181">
    <property type="protein sequence ID" value="TNN14020.1"/>
    <property type="molecule type" value="Genomic_DNA"/>
</dbReference>
<proteinExistence type="inferred from homology"/>
<evidence type="ECO:0000313" key="11">
    <source>
        <dbReference type="EMBL" id="TNN14020.1"/>
    </source>
</evidence>
<protein>
    <recommendedName>
        <fullName evidence="10">Protein ARV</fullName>
    </recommendedName>
</protein>
<dbReference type="Pfam" id="PF04161">
    <property type="entry name" value="Arv1"/>
    <property type="match status" value="1"/>
</dbReference>
<keyword evidence="4" id="KW-0812">Transmembrane</keyword>
<dbReference type="GO" id="GO:0097036">
    <property type="term" value="P:regulation of plasma membrane sterol distribution"/>
    <property type="evidence" value="ECO:0007669"/>
    <property type="project" value="UniProtKB-UniRule"/>
</dbReference>
<dbReference type="GO" id="GO:0005794">
    <property type="term" value="C:Golgi apparatus"/>
    <property type="evidence" value="ECO:0007669"/>
    <property type="project" value="TreeGrafter"/>
</dbReference>